<dbReference type="PROSITE" id="PS51918">
    <property type="entry name" value="RADICAL_SAM"/>
    <property type="match status" value="1"/>
</dbReference>
<dbReference type="SMART" id="SM00729">
    <property type="entry name" value="Elp3"/>
    <property type="match status" value="1"/>
</dbReference>
<evidence type="ECO:0000313" key="9">
    <source>
        <dbReference type="Proteomes" id="UP000054092"/>
    </source>
</evidence>
<dbReference type="InterPro" id="IPR032432">
    <property type="entry name" value="Radical_SAM_C"/>
</dbReference>
<accession>A0A101HKZ1</accession>
<reference evidence="9" key="1">
    <citation type="journal article" date="2015" name="MBio">
        <title>Genome-Resolved Metagenomic Analysis Reveals Roles for Candidate Phyla and Other Microbial Community Members in Biogeochemical Transformations in Oil Reservoirs.</title>
        <authorList>
            <person name="Hu P."/>
            <person name="Tom L."/>
            <person name="Singh A."/>
            <person name="Thomas B.C."/>
            <person name="Baker B.J."/>
            <person name="Piceno Y.M."/>
            <person name="Andersen G.L."/>
            <person name="Banfield J.F."/>
        </authorList>
    </citation>
    <scope>NUCLEOTIDE SEQUENCE [LARGE SCALE GENOMIC DNA]</scope>
</reference>
<evidence type="ECO:0000313" key="8">
    <source>
        <dbReference type="EMBL" id="KUK78405.1"/>
    </source>
</evidence>
<feature type="domain" description="Radical SAM core" evidence="7">
    <location>
        <begin position="1"/>
        <end position="226"/>
    </location>
</feature>
<keyword evidence="4" id="KW-0479">Metal-binding</keyword>
<protein>
    <submittedName>
        <fullName evidence="8">Histone acetyltransferase</fullName>
    </submittedName>
</protein>
<dbReference type="PANTHER" id="PTHR11135:SF0">
    <property type="entry name" value="ELONGATOR COMPLEX PROTEIN 3"/>
    <property type="match status" value="1"/>
</dbReference>
<dbReference type="EMBL" id="LGGP01000378">
    <property type="protein sequence ID" value="KUK78405.1"/>
    <property type="molecule type" value="Genomic_DNA"/>
</dbReference>
<evidence type="ECO:0000259" key="7">
    <source>
        <dbReference type="PROSITE" id="PS51918"/>
    </source>
</evidence>
<dbReference type="Pfam" id="PF04055">
    <property type="entry name" value="Radical_SAM"/>
    <property type="match status" value="1"/>
</dbReference>
<gene>
    <name evidence="8" type="ORF">XD94_1736</name>
</gene>
<keyword evidence="3" id="KW-0949">S-adenosyl-L-methionine</keyword>
<dbReference type="GO" id="GO:0005737">
    <property type="term" value="C:cytoplasm"/>
    <property type="evidence" value="ECO:0007669"/>
    <property type="project" value="TreeGrafter"/>
</dbReference>
<dbReference type="InterPro" id="IPR023404">
    <property type="entry name" value="rSAM_horseshoe"/>
</dbReference>
<dbReference type="CDD" id="cd01335">
    <property type="entry name" value="Radical_SAM"/>
    <property type="match status" value="1"/>
</dbReference>
<organism evidence="8 9">
    <name type="scientific">Mesotoga prima</name>
    <dbReference type="NCBI Taxonomy" id="1184387"/>
    <lineage>
        <taxon>Bacteria</taxon>
        <taxon>Thermotogati</taxon>
        <taxon>Thermotogota</taxon>
        <taxon>Thermotogae</taxon>
        <taxon>Kosmotogales</taxon>
        <taxon>Kosmotogaceae</taxon>
        <taxon>Mesotoga</taxon>
    </lineage>
</organism>
<evidence type="ECO:0000256" key="2">
    <source>
        <dbReference type="ARBA" id="ARBA00022485"/>
    </source>
</evidence>
<evidence type="ECO:0000256" key="6">
    <source>
        <dbReference type="ARBA" id="ARBA00023014"/>
    </source>
</evidence>
<sequence>MNIIPIFVPHEGCRTRCTFCNEHSATGVSRLPDEAEVHETVERYLSFFRDPHKAELAFYGGTFSGEGRQQMYLEIADRLFNKGIIGGIRFSTSPGLLTEETINRMKSYPITFVELGVQSFDNDVLRGCHRDHGTNEIYEAARLLRKNGIDYGIHLMTGLSGDCEAKDMFSTKEAIRVGASCVRLHPVVVLKGSILEEEYHLGGFTPKGIEESLEILWKMYLLLLLSEVKVSRVGICLYGRQVANVVAGPFHPALGELVRDRLMFEILREFCVQNNRRSLCLDRSNSKWFTGHKKGILARAFREGISISFVENGEDVDLP</sequence>
<dbReference type="GO" id="GO:0002926">
    <property type="term" value="P:tRNA wobble base 5-methoxycarbonylmethyl-2-thiouridinylation"/>
    <property type="evidence" value="ECO:0007669"/>
    <property type="project" value="TreeGrafter"/>
</dbReference>
<dbReference type="GO" id="GO:0016740">
    <property type="term" value="F:transferase activity"/>
    <property type="evidence" value="ECO:0007669"/>
    <property type="project" value="UniProtKB-KW"/>
</dbReference>
<dbReference type="Proteomes" id="UP000054092">
    <property type="component" value="Unassembled WGS sequence"/>
</dbReference>
<evidence type="ECO:0000256" key="1">
    <source>
        <dbReference type="ARBA" id="ARBA00001966"/>
    </source>
</evidence>
<dbReference type="GO" id="GO:0046872">
    <property type="term" value="F:metal ion binding"/>
    <property type="evidence" value="ECO:0007669"/>
    <property type="project" value="UniProtKB-KW"/>
</dbReference>
<evidence type="ECO:0000256" key="3">
    <source>
        <dbReference type="ARBA" id="ARBA00022691"/>
    </source>
</evidence>
<dbReference type="InterPro" id="IPR006638">
    <property type="entry name" value="Elp3/MiaA/NifB-like_rSAM"/>
</dbReference>
<dbReference type="GO" id="GO:0051539">
    <property type="term" value="F:4 iron, 4 sulfur cluster binding"/>
    <property type="evidence" value="ECO:0007669"/>
    <property type="project" value="UniProtKB-KW"/>
</dbReference>
<feature type="non-terminal residue" evidence="8">
    <location>
        <position position="319"/>
    </location>
</feature>
<keyword evidence="5" id="KW-0408">Iron</keyword>
<keyword evidence="8" id="KW-0808">Transferase</keyword>
<dbReference type="InterPro" id="IPR039661">
    <property type="entry name" value="ELP3"/>
</dbReference>
<dbReference type="PANTHER" id="PTHR11135">
    <property type="entry name" value="HISTONE ACETYLTRANSFERASE-RELATED"/>
    <property type="match status" value="1"/>
</dbReference>
<comment type="caution">
    <text evidence="8">The sequence shown here is derived from an EMBL/GenBank/DDBJ whole genome shotgun (WGS) entry which is preliminary data.</text>
</comment>
<dbReference type="SFLD" id="SFLDS00029">
    <property type="entry name" value="Radical_SAM"/>
    <property type="match status" value="1"/>
</dbReference>
<dbReference type="SFLD" id="SFLDG01086">
    <property type="entry name" value="elongater_protein-like"/>
    <property type="match status" value="1"/>
</dbReference>
<dbReference type="SUPFAM" id="SSF102114">
    <property type="entry name" value="Radical SAM enzymes"/>
    <property type="match status" value="1"/>
</dbReference>
<dbReference type="InterPro" id="IPR058240">
    <property type="entry name" value="rSAM_sf"/>
</dbReference>
<comment type="cofactor">
    <cofactor evidence="1">
        <name>[4Fe-4S] cluster</name>
        <dbReference type="ChEBI" id="CHEBI:49883"/>
    </cofactor>
</comment>
<dbReference type="InterPro" id="IPR007197">
    <property type="entry name" value="rSAM"/>
</dbReference>
<evidence type="ECO:0000256" key="5">
    <source>
        <dbReference type="ARBA" id="ARBA00023004"/>
    </source>
</evidence>
<dbReference type="AlphaFoldDB" id="A0A101HKZ1"/>
<dbReference type="Gene3D" id="3.80.30.20">
    <property type="entry name" value="tm_1862 like domain"/>
    <property type="match status" value="1"/>
</dbReference>
<keyword evidence="6" id="KW-0411">Iron-sulfur</keyword>
<evidence type="ECO:0000256" key="4">
    <source>
        <dbReference type="ARBA" id="ARBA00022723"/>
    </source>
</evidence>
<name>A0A101HKZ1_9BACT</name>
<keyword evidence="2" id="KW-0004">4Fe-4S</keyword>
<proteinExistence type="predicted"/>
<dbReference type="SFLD" id="SFLDG01082">
    <property type="entry name" value="B12-binding_domain_containing"/>
    <property type="match status" value="1"/>
</dbReference>
<dbReference type="Pfam" id="PF16199">
    <property type="entry name" value="Radical_SAM_C"/>
    <property type="match status" value="1"/>
</dbReference>